<gene>
    <name evidence="1" type="ORF">PACLA_8A032957</name>
</gene>
<evidence type="ECO:0000313" key="2">
    <source>
        <dbReference type="Proteomes" id="UP001152795"/>
    </source>
</evidence>
<evidence type="ECO:0000313" key="1">
    <source>
        <dbReference type="EMBL" id="CAB3982429.1"/>
    </source>
</evidence>
<dbReference type="OrthoDB" id="5988984at2759"/>
<reference evidence="1" key="1">
    <citation type="submission" date="2020-04" db="EMBL/GenBank/DDBJ databases">
        <authorList>
            <person name="Alioto T."/>
            <person name="Alioto T."/>
            <person name="Gomez Garrido J."/>
        </authorList>
    </citation>
    <scope>NUCLEOTIDE SEQUENCE</scope>
    <source>
        <strain evidence="1">A484AB</strain>
    </source>
</reference>
<dbReference type="Proteomes" id="UP001152795">
    <property type="component" value="Unassembled WGS sequence"/>
</dbReference>
<protein>
    <submittedName>
        <fullName evidence="1">Uncharacterized protein</fullName>
    </submittedName>
</protein>
<proteinExistence type="predicted"/>
<dbReference type="AlphaFoldDB" id="A0A6S7G121"/>
<comment type="caution">
    <text evidence="1">The sequence shown here is derived from an EMBL/GenBank/DDBJ whole genome shotgun (WGS) entry which is preliminary data.</text>
</comment>
<keyword evidence="2" id="KW-1185">Reference proteome</keyword>
<organism evidence="1 2">
    <name type="scientific">Paramuricea clavata</name>
    <name type="common">Red gorgonian</name>
    <name type="synonym">Violescent sea-whip</name>
    <dbReference type="NCBI Taxonomy" id="317549"/>
    <lineage>
        <taxon>Eukaryota</taxon>
        <taxon>Metazoa</taxon>
        <taxon>Cnidaria</taxon>
        <taxon>Anthozoa</taxon>
        <taxon>Octocorallia</taxon>
        <taxon>Malacalcyonacea</taxon>
        <taxon>Plexauridae</taxon>
        <taxon>Paramuricea</taxon>
    </lineage>
</organism>
<accession>A0A6S7G121</accession>
<sequence>MQLYFRKREPASHLMVFMIADEHREFKPYAIPVRVLPVTTVTDNDMRHLRDQLVDAMEELGMIVVEGLLLMVNGTR</sequence>
<name>A0A6S7G121_PARCT</name>
<dbReference type="EMBL" id="CACRXK020000498">
    <property type="protein sequence ID" value="CAB3982429.1"/>
    <property type="molecule type" value="Genomic_DNA"/>
</dbReference>